<accession>A0AC35TTA7</accession>
<evidence type="ECO:0000313" key="2">
    <source>
        <dbReference type="WBParaSite" id="RSKR_0000396900.1"/>
    </source>
</evidence>
<sequence>MDTFKQIFKNKDNNVNDIRDSPLKKDDRKYMDTIQRKTYTKWINHILKNGGSEHEVDKLCDDLADGVILAELFKIFRDVTLSICKNRNNKKCVCVSNLKIVLDAFKGEGLELVNNNPSDIVEGKESIVLGLVWQIILHYEVKYNIDQVPMAIMESGSEASVCSMSVGSPDRSLKENEEKTPKKTTKFFSKVMLKWIQKEINEPYGLAINNFSDAWKDGVAFNALLHRLCPMLVNMELVKRGSPKNNLRSVFATAEKYFKIAPLLDVEDILYLTAEKNSIVMYVSQFMKQDPNRMVEEIHEIGEDNTNHVILSGNKPKEMTENKTSAPNVLYEEKMGVSVDDSSSGQIRLEGERIGAPVDTFSNRIVLEEETHDIYEDNVRNRITLDDLTKGETKDNTPIVVDEERMGGPVDTSFGPFSLDEITNETSEVGTSSPVASDKERKEVIEDNFSDLIASDEKATVVPLDNLLTSQTHLSRGITEKYEDNTEDLGVLDNVPKEMSEENTSDSIVLDAKQIRVPEDCHSISIGLDEERNGVPEDCHSISLGLDEERSGVPEDITSVPIVSDEERSGVPEDITSVPIVLEGKMNEIYESKAEDSIILVEQTKGKARDSAPITVDEEIKGVPVDEEIKGVPVDEEIKGVPVDEEIMGVPVDEEIIGVPVNNSICDQFSLEEEIKELIKDNVEHEIVLKEVITEMPKDNVEAGIVLDEETKELLKDNVETGIVLDDEEKQTPDNTSLPLPTLDEERWTTDFDNKIDLLDVQNVSTIVKEAPHSKNNAEVLINEDPQNERFKFYFLLFAILAILLSMYLFVDCSADCNENCSPPTFFNCLKRKLRISRTHSHVPY</sequence>
<organism evidence="1 2">
    <name type="scientific">Rhabditophanes sp. KR3021</name>
    <dbReference type="NCBI Taxonomy" id="114890"/>
    <lineage>
        <taxon>Eukaryota</taxon>
        <taxon>Metazoa</taxon>
        <taxon>Ecdysozoa</taxon>
        <taxon>Nematoda</taxon>
        <taxon>Chromadorea</taxon>
        <taxon>Rhabditida</taxon>
        <taxon>Tylenchina</taxon>
        <taxon>Panagrolaimomorpha</taxon>
        <taxon>Strongyloidoidea</taxon>
        <taxon>Alloionematidae</taxon>
        <taxon>Rhabditophanes</taxon>
    </lineage>
</organism>
<proteinExistence type="predicted"/>
<protein>
    <submittedName>
        <fullName evidence="2">Calponin-homology (CH) domain-containing protein</fullName>
    </submittedName>
</protein>
<reference evidence="2" key="1">
    <citation type="submission" date="2016-11" db="UniProtKB">
        <authorList>
            <consortium name="WormBaseParasite"/>
        </authorList>
    </citation>
    <scope>IDENTIFICATION</scope>
    <source>
        <strain evidence="2">KR3021</strain>
    </source>
</reference>
<name>A0AC35TTA7_9BILA</name>
<evidence type="ECO:0000313" key="1">
    <source>
        <dbReference type="Proteomes" id="UP000095286"/>
    </source>
</evidence>
<dbReference type="Proteomes" id="UP000095286">
    <property type="component" value="Unplaced"/>
</dbReference>
<dbReference type="WBParaSite" id="RSKR_0000396900.1">
    <property type="protein sequence ID" value="RSKR_0000396900.1"/>
    <property type="gene ID" value="RSKR_0000396900"/>
</dbReference>